<reference evidence="1" key="1">
    <citation type="submission" date="2018-05" db="EMBL/GenBank/DDBJ databases">
        <authorList>
            <person name="Lanie J.A."/>
            <person name="Ng W.-L."/>
            <person name="Kazmierczak K.M."/>
            <person name="Andrzejewski T.M."/>
            <person name="Davidsen T.M."/>
            <person name="Wayne K.J."/>
            <person name="Tettelin H."/>
            <person name="Glass J.I."/>
            <person name="Rusch D."/>
            <person name="Podicherti R."/>
            <person name="Tsui H.-C.T."/>
            <person name="Winkler M.E."/>
        </authorList>
    </citation>
    <scope>NUCLEOTIDE SEQUENCE</scope>
</reference>
<dbReference type="AlphaFoldDB" id="A0A382GFL0"/>
<sequence>MPKNFRRVVTGHRIEDGKSFIWKDGAPPQSLEPMPELILHEIWETGSKASNTGDRDAAIRENSIEPHDPAGTIFRIVEFPPDEIWMAGDVGEGFKEMGSGSAHDDASDTPGMHETQTTDYAIVMEGEIWAVMETGETKLRAGDVLVQRGTNHAWSNRSNKLSIVAFVLVGAEPRL</sequence>
<dbReference type="SUPFAM" id="SSF51182">
    <property type="entry name" value="RmlC-like cupins"/>
    <property type="match status" value="1"/>
</dbReference>
<accession>A0A382GFL0</accession>
<protein>
    <recommendedName>
        <fullName evidence="2">Cupin 2 conserved barrel domain-containing protein</fullName>
    </recommendedName>
</protein>
<dbReference type="InterPro" id="IPR047142">
    <property type="entry name" value="OryJ/VirC-like"/>
</dbReference>
<dbReference type="EMBL" id="UINC01054819">
    <property type="protein sequence ID" value="SVB72981.1"/>
    <property type="molecule type" value="Genomic_DNA"/>
</dbReference>
<name>A0A382GFL0_9ZZZZ</name>
<evidence type="ECO:0000313" key="1">
    <source>
        <dbReference type="EMBL" id="SVB72981.1"/>
    </source>
</evidence>
<gene>
    <name evidence="1" type="ORF">METZ01_LOCUS225835</name>
</gene>
<dbReference type="PANTHER" id="PTHR36156:SF2">
    <property type="entry name" value="CUPIN TYPE-2 DOMAIN-CONTAINING PROTEIN"/>
    <property type="match status" value="1"/>
</dbReference>
<dbReference type="CDD" id="cd02231">
    <property type="entry name" value="cupin_BLL6423-like"/>
    <property type="match status" value="1"/>
</dbReference>
<evidence type="ECO:0008006" key="2">
    <source>
        <dbReference type="Google" id="ProtNLM"/>
    </source>
</evidence>
<dbReference type="InterPro" id="IPR011051">
    <property type="entry name" value="RmlC_Cupin_sf"/>
</dbReference>
<dbReference type="InterPro" id="IPR014710">
    <property type="entry name" value="RmlC-like_jellyroll"/>
</dbReference>
<organism evidence="1">
    <name type="scientific">marine metagenome</name>
    <dbReference type="NCBI Taxonomy" id="408172"/>
    <lineage>
        <taxon>unclassified sequences</taxon>
        <taxon>metagenomes</taxon>
        <taxon>ecological metagenomes</taxon>
    </lineage>
</organism>
<dbReference type="Gene3D" id="2.60.120.10">
    <property type="entry name" value="Jelly Rolls"/>
    <property type="match status" value="1"/>
</dbReference>
<proteinExistence type="predicted"/>
<dbReference type="PANTHER" id="PTHR36156">
    <property type="entry name" value="SLR2101 PROTEIN"/>
    <property type="match status" value="1"/>
</dbReference>